<accession>A0A8X7C0J7</accession>
<dbReference type="EMBL" id="BMAV01006512">
    <property type="protein sequence ID" value="GFY48514.1"/>
    <property type="molecule type" value="Genomic_DNA"/>
</dbReference>
<name>A0A8X7C0J7_9ARAC</name>
<comment type="caution">
    <text evidence="1">The sequence shown here is derived from an EMBL/GenBank/DDBJ whole genome shotgun (WGS) entry which is preliminary data.</text>
</comment>
<keyword evidence="2" id="KW-1185">Reference proteome</keyword>
<sequence length="92" mass="10457">MEQRHHSKMARKVAKEKRKLCSTSNIRPLANGVSIFCAQEISIRKKGARSQISKRKNNFVVISFLSHDARENGEKGFLFSQKTPPNSFSSYS</sequence>
<proteinExistence type="predicted"/>
<dbReference type="Proteomes" id="UP000886998">
    <property type="component" value="Unassembled WGS sequence"/>
</dbReference>
<gene>
    <name evidence="1" type="ORF">TNIN_369981</name>
</gene>
<reference evidence="1" key="1">
    <citation type="submission" date="2020-08" db="EMBL/GenBank/DDBJ databases">
        <title>Multicomponent nature underlies the extraordinary mechanical properties of spider dragline silk.</title>
        <authorList>
            <person name="Kono N."/>
            <person name="Nakamura H."/>
            <person name="Mori M."/>
            <person name="Yoshida Y."/>
            <person name="Ohtoshi R."/>
            <person name="Malay A.D."/>
            <person name="Moran D.A.P."/>
            <person name="Tomita M."/>
            <person name="Numata K."/>
            <person name="Arakawa K."/>
        </authorList>
    </citation>
    <scope>NUCLEOTIDE SEQUENCE</scope>
</reference>
<organism evidence="1 2">
    <name type="scientific">Trichonephila inaurata madagascariensis</name>
    <dbReference type="NCBI Taxonomy" id="2747483"/>
    <lineage>
        <taxon>Eukaryota</taxon>
        <taxon>Metazoa</taxon>
        <taxon>Ecdysozoa</taxon>
        <taxon>Arthropoda</taxon>
        <taxon>Chelicerata</taxon>
        <taxon>Arachnida</taxon>
        <taxon>Araneae</taxon>
        <taxon>Araneomorphae</taxon>
        <taxon>Entelegynae</taxon>
        <taxon>Araneoidea</taxon>
        <taxon>Nephilidae</taxon>
        <taxon>Trichonephila</taxon>
        <taxon>Trichonephila inaurata</taxon>
    </lineage>
</organism>
<evidence type="ECO:0000313" key="1">
    <source>
        <dbReference type="EMBL" id="GFY48514.1"/>
    </source>
</evidence>
<protein>
    <submittedName>
        <fullName evidence="1">Uncharacterized protein</fullName>
    </submittedName>
</protein>
<evidence type="ECO:0000313" key="2">
    <source>
        <dbReference type="Proteomes" id="UP000886998"/>
    </source>
</evidence>
<dbReference type="AlphaFoldDB" id="A0A8X7C0J7"/>